<dbReference type="PANTHER" id="PTHR43464:SF19">
    <property type="entry name" value="UBIQUINONE BIOSYNTHESIS O-METHYLTRANSFERASE, MITOCHONDRIAL"/>
    <property type="match status" value="1"/>
</dbReference>
<dbReference type="GO" id="GO:0032259">
    <property type="term" value="P:methylation"/>
    <property type="evidence" value="ECO:0007669"/>
    <property type="project" value="UniProtKB-KW"/>
</dbReference>
<comment type="caution">
    <text evidence="5">The sequence shown here is derived from an EMBL/GenBank/DDBJ whole genome shotgun (WGS) entry which is preliminary data.</text>
</comment>
<keyword evidence="6" id="KW-1185">Reference proteome</keyword>
<keyword evidence="1 5" id="KW-0489">Methyltransferase</keyword>
<dbReference type="RefSeq" id="WP_183320013.1">
    <property type="nucleotide sequence ID" value="NZ_JACHVQ010000001.1"/>
</dbReference>
<dbReference type="Proteomes" id="UP000559182">
    <property type="component" value="Unassembled WGS sequence"/>
</dbReference>
<dbReference type="AlphaFoldDB" id="A0A839N9B5"/>
<sequence>MSDPSQRAIDETLLEYYGDRFDEADRLVGRSDQGRIEFERTQELITRRVPAGARILDVGGATGVHAVPLAARGDTVTLIDPVPSHVAAARAHGTFDVQLGDARDLPHPDASVDAVLLLGPLYHLVAREDRLRAVREAVRVTRPGGYVFGAAISRTMAHVYTSTIAPAMDPEPARRSPYPPDWVALLEHGTIDVSRKGFPGGHFHLSEELADELTDGGLTDVEVHGLEGPGGMPLEVARTHDATLRDAAMLLARRFGQAPGLRDLSQHLLGIGRVPSPG</sequence>
<dbReference type="Pfam" id="PF08241">
    <property type="entry name" value="Methyltransf_11"/>
    <property type="match status" value="1"/>
</dbReference>
<dbReference type="InterPro" id="IPR013216">
    <property type="entry name" value="Methyltransf_11"/>
</dbReference>
<dbReference type="GO" id="GO:0008757">
    <property type="term" value="F:S-adenosylmethionine-dependent methyltransferase activity"/>
    <property type="evidence" value="ECO:0007669"/>
    <property type="project" value="InterPro"/>
</dbReference>
<evidence type="ECO:0000256" key="3">
    <source>
        <dbReference type="ARBA" id="ARBA00022691"/>
    </source>
</evidence>
<evidence type="ECO:0000259" key="4">
    <source>
        <dbReference type="Pfam" id="PF08241"/>
    </source>
</evidence>
<dbReference type="PANTHER" id="PTHR43464">
    <property type="entry name" value="METHYLTRANSFERASE"/>
    <property type="match status" value="1"/>
</dbReference>
<evidence type="ECO:0000256" key="1">
    <source>
        <dbReference type="ARBA" id="ARBA00022603"/>
    </source>
</evidence>
<evidence type="ECO:0000313" key="5">
    <source>
        <dbReference type="EMBL" id="MBB2891795.1"/>
    </source>
</evidence>
<feature type="domain" description="Methyltransferase type 11" evidence="4">
    <location>
        <begin position="56"/>
        <end position="148"/>
    </location>
</feature>
<dbReference type="CDD" id="cd02440">
    <property type="entry name" value="AdoMet_MTases"/>
    <property type="match status" value="1"/>
</dbReference>
<evidence type="ECO:0000313" key="6">
    <source>
        <dbReference type="Proteomes" id="UP000559182"/>
    </source>
</evidence>
<dbReference type="SUPFAM" id="SSF53335">
    <property type="entry name" value="S-adenosyl-L-methionine-dependent methyltransferases"/>
    <property type="match status" value="1"/>
</dbReference>
<gene>
    <name evidence="5" type="ORF">FHU39_001779</name>
</gene>
<dbReference type="InterPro" id="IPR029063">
    <property type="entry name" value="SAM-dependent_MTases_sf"/>
</dbReference>
<keyword evidence="2 5" id="KW-0808">Transferase</keyword>
<organism evidence="5 6">
    <name type="scientific">Flexivirga oryzae</name>
    <dbReference type="NCBI Taxonomy" id="1794944"/>
    <lineage>
        <taxon>Bacteria</taxon>
        <taxon>Bacillati</taxon>
        <taxon>Actinomycetota</taxon>
        <taxon>Actinomycetes</taxon>
        <taxon>Micrococcales</taxon>
        <taxon>Dermacoccaceae</taxon>
        <taxon>Flexivirga</taxon>
    </lineage>
</organism>
<name>A0A839N9B5_9MICO</name>
<keyword evidence="3" id="KW-0949">S-adenosyl-L-methionine</keyword>
<proteinExistence type="predicted"/>
<accession>A0A839N9B5</accession>
<protein>
    <submittedName>
        <fullName evidence="5">SAM-dependent methyltransferase</fullName>
    </submittedName>
</protein>
<dbReference type="EMBL" id="JACHVQ010000001">
    <property type="protein sequence ID" value="MBB2891795.1"/>
    <property type="molecule type" value="Genomic_DNA"/>
</dbReference>
<reference evidence="5 6" key="1">
    <citation type="submission" date="2020-08" db="EMBL/GenBank/DDBJ databases">
        <title>Sequencing the genomes of 1000 actinobacteria strains.</title>
        <authorList>
            <person name="Klenk H.-P."/>
        </authorList>
    </citation>
    <scope>NUCLEOTIDE SEQUENCE [LARGE SCALE GENOMIC DNA]</scope>
    <source>
        <strain evidence="5 6">DSM 105369</strain>
    </source>
</reference>
<evidence type="ECO:0000256" key="2">
    <source>
        <dbReference type="ARBA" id="ARBA00022679"/>
    </source>
</evidence>
<dbReference type="Gene3D" id="3.40.50.150">
    <property type="entry name" value="Vaccinia Virus protein VP39"/>
    <property type="match status" value="1"/>
</dbReference>